<protein>
    <submittedName>
        <fullName evidence="1">Uncharacterized protein</fullName>
    </submittedName>
</protein>
<accession>A0ABN8VYC5</accession>
<evidence type="ECO:0000313" key="1">
    <source>
        <dbReference type="EMBL" id="CAI2718670.1"/>
    </source>
</evidence>
<gene>
    <name evidence="1" type="ORF">NSPWAT_1811</name>
</gene>
<organism evidence="1 2">
    <name type="scientific">Nitrospina watsonii</name>
    <dbReference type="NCBI Taxonomy" id="1323948"/>
    <lineage>
        <taxon>Bacteria</taxon>
        <taxon>Pseudomonadati</taxon>
        <taxon>Nitrospinota/Tectimicrobiota group</taxon>
        <taxon>Nitrospinota</taxon>
        <taxon>Nitrospinia</taxon>
        <taxon>Nitrospinales</taxon>
        <taxon>Nitrospinaceae</taxon>
        <taxon>Nitrospina</taxon>
    </lineage>
</organism>
<proteinExistence type="predicted"/>
<keyword evidence="2" id="KW-1185">Reference proteome</keyword>
<dbReference type="RefSeq" id="WP_282011556.1">
    <property type="nucleotide sequence ID" value="NZ_OX336137.1"/>
</dbReference>
<sequence length="365" mass="41661">MSDGLKYNNKAQKWFENQGVKVIPEKDLGLDLKKDNPDFLCSKDEQEFWVEVKSIDLPERVQALGDYFDKFKSRESKITSPGRGLVTITPETTQRDIKFAVSLIDRVLSKVDLSSNENIQYHVVIPKDPVPDYNKFVRIEYQVIEEEGIGEITEYLFCVKSQLGKYSRCYLGDMLRWDAKTKIIEIGDDNEDESVVSAIDLGLFDNDGFRLSIQLMKGDGQFKFFGIAPHEAEMSRNTLIIKNRASKASSQIKSASDQTGEKPGLVVFYQENPASANDETFVSVFYGDVTCKFSVDEKEESRLFYGRNGFWGKEKNTSLSAALYFRTNERPICVYNNWAKNPLPQGLLDCKQYVLQDDGSFVIYE</sequence>
<dbReference type="Proteomes" id="UP001157733">
    <property type="component" value="Chromosome"/>
</dbReference>
<name>A0ABN8VYC5_9BACT</name>
<reference evidence="1 2" key="1">
    <citation type="submission" date="2022-09" db="EMBL/GenBank/DDBJ databases">
        <authorList>
            <person name="Kop L."/>
        </authorList>
    </citation>
    <scope>NUCLEOTIDE SEQUENCE [LARGE SCALE GENOMIC DNA]</scope>
    <source>
        <strain evidence="1 2">347</strain>
    </source>
</reference>
<evidence type="ECO:0000313" key="2">
    <source>
        <dbReference type="Proteomes" id="UP001157733"/>
    </source>
</evidence>
<dbReference type="EMBL" id="OX336137">
    <property type="protein sequence ID" value="CAI2718670.1"/>
    <property type="molecule type" value="Genomic_DNA"/>
</dbReference>